<dbReference type="PANTHER" id="PTHR42693">
    <property type="entry name" value="ARYLSULFATASE FAMILY MEMBER"/>
    <property type="match status" value="1"/>
</dbReference>
<dbReference type="AlphaFoldDB" id="A0A1B1Y9R5"/>
<protein>
    <submittedName>
        <fullName evidence="6">N-acetylgalactosamine 6-sulfate sulfatase (GALNS)</fullName>
    </submittedName>
</protein>
<name>A0A1B1Y9R5_9FLAO</name>
<evidence type="ECO:0000313" key="7">
    <source>
        <dbReference type="Proteomes" id="UP000092967"/>
    </source>
</evidence>
<keyword evidence="7" id="KW-1185">Reference proteome</keyword>
<dbReference type="GO" id="GO:0046872">
    <property type="term" value="F:metal ion binding"/>
    <property type="evidence" value="ECO:0007669"/>
    <property type="project" value="UniProtKB-KW"/>
</dbReference>
<evidence type="ECO:0000256" key="2">
    <source>
        <dbReference type="ARBA" id="ARBA00022723"/>
    </source>
</evidence>
<evidence type="ECO:0000256" key="3">
    <source>
        <dbReference type="ARBA" id="ARBA00022801"/>
    </source>
</evidence>
<dbReference type="InterPro" id="IPR000917">
    <property type="entry name" value="Sulfatase_N"/>
</dbReference>
<dbReference type="Pfam" id="PF00884">
    <property type="entry name" value="Sulfatase"/>
    <property type="match status" value="1"/>
</dbReference>
<comment type="similarity">
    <text evidence="1">Belongs to the sulfatase family.</text>
</comment>
<dbReference type="InterPro" id="IPR024607">
    <property type="entry name" value="Sulfatase_CS"/>
</dbReference>
<keyword evidence="4" id="KW-0106">Calcium</keyword>
<dbReference type="EMBL" id="CP014224">
    <property type="protein sequence ID" value="ANW97496.1"/>
    <property type="molecule type" value="Genomic_DNA"/>
</dbReference>
<dbReference type="InterPro" id="IPR017850">
    <property type="entry name" value="Alkaline_phosphatase_core_sf"/>
</dbReference>
<evidence type="ECO:0000256" key="1">
    <source>
        <dbReference type="ARBA" id="ARBA00008779"/>
    </source>
</evidence>
<gene>
    <name evidence="6" type="ORF">AXE80_10065</name>
</gene>
<dbReference type="PANTHER" id="PTHR42693:SF53">
    <property type="entry name" value="ENDO-4-O-SULFATASE"/>
    <property type="match status" value="1"/>
</dbReference>
<dbReference type="InterPro" id="IPR050738">
    <property type="entry name" value="Sulfatase"/>
</dbReference>
<dbReference type="Proteomes" id="UP000092967">
    <property type="component" value="Chromosome"/>
</dbReference>
<reference evidence="6 7" key="1">
    <citation type="submission" date="2016-02" db="EMBL/GenBank/DDBJ databases">
        <authorList>
            <person name="Wen L."/>
            <person name="He K."/>
            <person name="Yang H."/>
        </authorList>
    </citation>
    <scope>NUCLEOTIDE SEQUENCE [LARGE SCALE GENOMIC DNA]</scope>
    <source>
        <strain evidence="6 7">CZ1127</strain>
    </source>
</reference>
<proteinExistence type="inferred from homology"/>
<dbReference type="GO" id="GO:0004065">
    <property type="term" value="F:arylsulfatase activity"/>
    <property type="evidence" value="ECO:0007669"/>
    <property type="project" value="TreeGrafter"/>
</dbReference>
<dbReference type="STRING" id="1790137.AXE80_10065"/>
<organism evidence="6 7">
    <name type="scientific">Wenyingzhuangia fucanilytica</name>
    <dbReference type="NCBI Taxonomy" id="1790137"/>
    <lineage>
        <taxon>Bacteria</taxon>
        <taxon>Pseudomonadati</taxon>
        <taxon>Bacteroidota</taxon>
        <taxon>Flavobacteriia</taxon>
        <taxon>Flavobacteriales</taxon>
        <taxon>Flavobacteriaceae</taxon>
        <taxon>Wenyingzhuangia</taxon>
    </lineage>
</organism>
<evidence type="ECO:0000256" key="4">
    <source>
        <dbReference type="ARBA" id="ARBA00022837"/>
    </source>
</evidence>
<keyword evidence="3" id="KW-0378">Hydrolase</keyword>
<accession>A0A1B1Y9R5</accession>
<dbReference type="PROSITE" id="PS00523">
    <property type="entry name" value="SULFATASE_1"/>
    <property type="match status" value="1"/>
</dbReference>
<dbReference type="SUPFAM" id="SSF53649">
    <property type="entry name" value="Alkaline phosphatase-like"/>
    <property type="match status" value="1"/>
</dbReference>
<dbReference type="Gene3D" id="3.40.720.10">
    <property type="entry name" value="Alkaline Phosphatase, subunit A"/>
    <property type="match status" value="1"/>
</dbReference>
<feature type="domain" description="Sulfatase N-terminal" evidence="5">
    <location>
        <begin position="22"/>
        <end position="336"/>
    </location>
</feature>
<dbReference type="KEGG" id="wfu:AXE80_10065"/>
<keyword evidence="2" id="KW-0479">Metal-binding</keyword>
<evidence type="ECO:0000259" key="5">
    <source>
        <dbReference type="Pfam" id="PF00884"/>
    </source>
</evidence>
<dbReference type="Gene3D" id="3.30.1120.10">
    <property type="match status" value="1"/>
</dbReference>
<sequence length="454" mass="51039">MLIVFFAFISSQNISSQSKKQPNIIFIFADDWGYGDIGVHGSTFCETPSLDKMASEGIDFQNFSVVNPVCSPSRVGVMTGQYPARHSVHGHFASIESHIKRNMPDWLNPKAPMLPRMLKEAGYTTAHFGKWHLTNTHVEEAPSPLEYGYDEFGAFNLPNNMHQMQVDSTLYKTIEFAKRNKNKPFFVNAWIHATHTPHYPKKKYMDKFAHLDEQKQVYAAVVAEYDARIGELFQTLKDLGIDENTIVLFSSDNGPEITGSANKKTTEDNSTGPGFGTYYSVGETGGLNGRKRSLFAGGVRIPFIVRWPGTVPAGVVNRTTELATVDLLPTFLELANSDLPNDYKPDGVSIVKALKGESMERNNEIFWDWRFSNKANYFWPTGGVQDGKWKLLTNEKLGKTELFNINSDWSEQIDVSAQNPQIVKKLKEKLVAFKKTLPLSAPKSCFSSERKKLN</sequence>
<evidence type="ECO:0000313" key="6">
    <source>
        <dbReference type="EMBL" id="ANW97496.1"/>
    </source>
</evidence>